<dbReference type="HOGENOM" id="CLU_602718_0_0_1"/>
<protein>
    <submittedName>
        <fullName evidence="2">Uncharacterized protein</fullName>
    </submittedName>
</protein>
<feature type="compositionally biased region" description="Acidic residues" evidence="1">
    <location>
        <begin position="144"/>
        <end position="170"/>
    </location>
</feature>
<dbReference type="STRING" id="1182541.W9XYG2"/>
<dbReference type="RefSeq" id="XP_007725020.1">
    <property type="nucleotide sequence ID" value="XM_007726830.1"/>
</dbReference>
<accession>W9XYG2</accession>
<feature type="region of interest" description="Disordered" evidence="1">
    <location>
        <begin position="1"/>
        <end position="112"/>
    </location>
</feature>
<dbReference type="Proteomes" id="UP000019484">
    <property type="component" value="Unassembled WGS sequence"/>
</dbReference>
<feature type="compositionally biased region" description="Polar residues" evidence="1">
    <location>
        <begin position="52"/>
        <end position="75"/>
    </location>
</feature>
<comment type="caution">
    <text evidence="2">The sequence shown here is derived from an EMBL/GenBank/DDBJ whole genome shotgun (WGS) entry which is preliminary data.</text>
</comment>
<name>W9XYG2_9EURO</name>
<evidence type="ECO:0000313" key="2">
    <source>
        <dbReference type="EMBL" id="EXJ85582.1"/>
    </source>
</evidence>
<feature type="compositionally biased region" description="Basic and acidic residues" evidence="1">
    <location>
        <begin position="182"/>
        <end position="195"/>
    </location>
</feature>
<gene>
    <name evidence="2" type="ORF">A1O1_05947</name>
</gene>
<dbReference type="AlphaFoldDB" id="W9XYG2"/>
<keyword evidence="3" id="KW-1185">Reference proteome</keyword>
<sequence>MTIRKQYPPRDYETSTGDTPSGADRLVDDSPTSYSQTDSDKSRSAAVEAQRLASQGSWADTFTGGTPATNQTPAASTVDGDERNLQFPLHSQEPDPSDPPPLYTPSDTTVPSPVIARSVAGLELVSASVTVPSSHSQSQFPYRDDDDDDDDDDEGDEEYNDDDDDDDDDGTFLPEPVQHQGQSEHHHQRSTDGKSRLPVIGDTPSLSPKPSSPWPPDKREQHQHETSQSIRGTYQLYDLLDLSTTSGSITVDIEVQPGDKPAVLRLATTSGSVRVRMTSRGGLFSKRTINESVRERTFVTEISTSSGSISGDIIHGNGGSTRISAHSASINLDIFTVGVSEDDPASRISTTTNSGSQNLRLVAPLGSSEPVRAIGASHNVLGSGSMNIRYPMEWEGMVHVLVQGSGSVSANGQGLIVRRQNSNELYGYKGNKEGRTVEIFEQGSGSIRFAC</sequence>
<reference evidence="2 3" key="1">
    <citation type="submission" date="2013-03" db="EMBL/GenBank/DDBJ databases">
        <title>The Genome Sequence of Capronia coronata CBS 617.96.</title>
        <authorList>
            <consortium name="The Broad Institute Genomics Platform"/>
            <person name="Cuomo C."/>
            <person name="de Hoog S."/>
            <person name="Gorbushina A."/>
            <person name="Walker B."/>
            <person name="Young S.K."/>
            <person name="Zeng Q."/>
            <person name="Gargeya S."/>
            <person name="Fitzgerald M."/>
            <person name="Haas B."/>
            <person name="Abouelleil A."/>
            <person name="Allen A.W."/>
            <person name="Alvarado L."/>
            <person name="Arachchi H.M."/>
            <person name="Berlin A.M."/>
            <person name="Chapman S.B."/>
            <person name="Gainer-Dewar J."/>
            <person name="Goldberg J."/>
            <person name="Griggs A."/>
            <person name="Gujja S."/>
            <person name="Hansen M."/>
            <person name="Howarth C."/>
            <person name="Imamovic A."/>
            <person name="Ireland A."/>
            <person name="Larimer J."/>
            <person name="McCowan C."/>
            <person name="Murphy C."/>
            <person name="Pearson M."/>
            <person name="Poon T.W."/>
            <person name="Priest M."/>
            <person name="Roberts A."/>
            <person name="Saif S."/>
            <person name="Shea T."/>
            <person name="Sisk P."/>
            <person name="Sykes S."/>
            <person name="Wortman J."/>
            <person name="Nusbaum C."/>
            <person name="Birren B."/>
        </authorList>
    </citation>
    <scope>NUCLEOTIDE SEQUENCE [LARGE SCALE GENOMIC DNA]</scope>
    <source>
        <strain evidence="2 3">CBS 617.96</strain>
    </source>
</reference>
<dbReference type="eggNOG" id="ENOG502S7KB">
    <property type="taxonomic scope" value="Eukaryota"/>
</dbReference>
<evidence type="ECO:0000313" key="3">
    <source>
        <dbReference type="Proteomes" id="UP000019484"/>
    </source>
</evidence>
<feature type="compositionally biased region" description="Polar residues" evidence="1">
    <location>
        <begin position="129"/>
        <end position="140"/>
    </location>
</feature>
<dbReference type="GeneID" id="19160819"/>
<dbReference type="EMBL" id="AMWN01000005">
    <property type="protein sequence ID" value="EXJ85582.1"/>
    <property type="molecule type" value="Genomic_DNA"/>
</dbReference>
<evidence type="ECO:0000256" key="1">
    <source>
        <dbReference type="SAM" id="MobiDB-lite"/>
    </source>
</evidence>
<feature type="region of interest" description="Disordered" evidence="1">
    <location>
        <begin position="129"/>
        <end position="230"/>
    </location>
</feature>
<organism evidence="2 3">
    <name type="scientific">Capronia coronata CBS 617.96</name>
    <dbReference type="NCBI Taxonomy" id="1182541"/>
    <lineage>
        <taxon>Eukaryota</taxon>
        <taxon>Fungi</taxon>
        <taxon>Dikarya</taxon>
        <taxon>Ascomycota</taxon>
        <taxon>Pezizomycotina</taxon>
        <taxon>Eurotiomycetes</taxon>
        <taxon>Chaetothyriomycetidae</taxon>
        <taxon>Chaetothyriales</taxon>
        <taxon>Herpotrichiellaceae</taxon>
        <taxon>Capronia</taxon>
    </lineage>
</organism>
<dbReference type="OrthoDB" id="3539644at2759"/>
<feature type="compositionally biased region" description="Basic and acidic residues" evidence="1">
    <location>
        <begin position="216"/>
        <end position="225"/>
    </location>
</feature>
<proteinExistence type="predicted"/>